<organism evidence="2 3">
    <name type="scientific">Massilia consociata</name>
    <dbReference type="NCBI Taxonomy" id="760117"/>
    <lineage>
        <taxon>Bacteria</taxon>
        <taxon>Pseudomonadati</taxon>
        <taxon>Pseudomonadota</taxon>
        <taxon>Betaproteobacteria</taxon>
        <taxon>Burkholderiales</taxon>
        <taxon>Oxalobacteraceae</taxon>
        <taxon>Telluria group</taxon>
        <taxon>Massilia</taxon>
    </lineage>
</organism>
<dbReference type="Proteomes" id="UP001589773">
    <property type="component" value="Unassembled WGS sequence"/>
</dbReference>
<keyword evidence="1" id="KW-1133">Transmembrane helix</keyword>
<comment type="caution">
    <text evidence="2">The sequence shown here is derived from an EMBL/GenBank/DDBJ whole genome shotgun (WGS) entry which is preliminary data.</text>
</comment>
<name>A0ABV6FLK8_9BURK</name>
<dbReference type="EMBL" id="JBHLWP010000022">
    <property type="protein sequence ID" value="MFC0254425.1"/>
    <property type="molecule type" value="Genomic_DNA"/>
</dbReference>
<keyword evidence="3" id="KW-1185">Reference proteome</keyword>
<keyword evidence="1" id="KW-0812">Transmembrane</keyword>
<evidence type="ECO:0000313" key="2">
    <source>
        <dbReference type="EMBL" id="MFC0254425.1"/>
    </source>
</evidence>
<protein>
    <submittedName>
        <fullName evidence="2">Uncharacterized protein</fullName>
    </submittedName>
</protein>
<keyword evidence="1" id="KW-0472">Membrane</keyword>
<reference evidence="2 3" key="1">
    <citation type="submission" date="2024-09" db="EMBL/GenBank/DDBJ databases">
        <authorList>
            <person name="Sun Q."/>
            <person name="Mori K."/>
        </authorList>
    </citation>
    <scope>NUCLEOTIDE SEQUENCE [LARGE SCALE GENOMIC DNA]</scope>
    <source>
        <strain evidence="2 3">CCM 7792</strain>
    </source>
</reference>
<evidence type="ECO:0000256" key="1">
    <source>
        <dbReference type="SAM" id="Phobius"/>
    </source>
</evidence>
<feature type="transmembrane region" description="Helical" evidence="1">
    <location>
        <begin position="90"/>
        <end position="109"/>
    </location>
</feature>
<gene>
    <name evidence="2" type="ORF">ACFFJK_21255</name>
</gene>
<feature type="transmembrane region" description="Helical" evidence="1">
    <location>
        <begin position="65"/>
        <end position="84"/>
    </location>
</feature>
<evidence type="ECO:0000313" key="3">
    <source>
        <dbReference type="Proteomes" id="UP001589773"/>
    </source>
</evidence>
<proteinExistence type="predicted"/>
<dbReference type="RefSeq" id="WP_379681677.1">
    <property type="nucleotide sequence ID" value="NZ_JBHLWP010000022.1"/>
</dbReference>
<accession>A0ABV6FLK8</accession>
<sequence>MLSKAQANRIADELLDQARARRFGFTDPSGIPVPPFYQCRSLRRLPQGLQREIVRKATSEAGWNPWFLLATAAWVAALALVYVFEPTVLGFRLVPSAFMIMAPLAPLLFRALLVRRAVRQIADQMHPWPVPVRL</sequence>